<dbReference type="SUPFAM" id="SSF53474">
    <property type="entry name" value="alpha/beta-Hydrolases"/>
    <property type="match status" value="1"/>
</dbReference>
<evidence type="ECO:0000313" key="1">
    <source>
        <dbReference type="EMBL" id="KAJ3477156.1"/>
    </source>
</evidence>
<proteinExistence type="predicted"/>
<comment type="caution">
    <text evidence="1">The sequence shown here is derived from an EMBL/GenBank/DDBJ whole genome shotgun (WGS) entry which is preliminary data.</text>
</comment>
<evidence type="ECO:0008006" key="3">
    <source>
        <dbReference type="Google" id="ProtNLM"/>
    </source>
</evidence>
<protein>
    <recommendedName>
        <fullName evidence="3">AB hydrolase-1 domain-containing protein</fullName>
    </recommendedName>
</protein>
<name>A0AAD5UT65_9APHY</name>
<accession>A0AAD5UT65</accession>
<dbReference type="Proteomes" id="UP001212997">
    <property type="component" value="Unassembled WGS sequence"/>
</dbReference>
<reference evidence="1" key="1">
    <citation type="submission" date="2022-07" db="EMBL/GenBank/DDBJ databases">
        <title>Genome Sequence of Physisporinus lineatus.</title>
        <authorList>
            <person name="Buettner E."/>
        </authorList>
    </citation>
    <scope>NUCLEOTIDE SEQUENCE</scope>
    <source>
        <strain evidence="1">VT162</strain>
    </source>
</reference>
<evidence type="ECO:0000313" key="2">
    <source>
        <dbReference type="Proteomes" id="UP001212997"/>
    </source>
</evidence>
<dbReference type="Gene3D" id="3.40.50.1820">
    <property type="entry name" value="alpha/beta hydrolase"/>
    <property type="match status" value="1"/>
</dbReference>
<organism evidence="1 2">
    <name type="scientific">Meripilus lineatus</name>
    <dbReference type="NCBI Taxonomy" id="2056292"/>
    <lineage>
        <taxon>Eukaryota</taxon>
        <taxon>Fungi</taxon>
        <taxon>Dikarya</taxon>
        <taxon>Basidiomycota</taxon>
        <taxon>Agaricomycotina</taxon>
        <taxon>Agaricomycetes</taxon>
        <taxon>Polyporales</taxon>
        <taxon>Meripilaceae</taxon>
        <taxon>Meripilus</taxon>
    </lineage>
</organism>
<dbReference type="InterPro" id="IPR029058">
    <property type="entry name" value="AB_hydrolase_fold"/>
</dbReference>
<keyword evidence="2" id="KW-1185">Reference proteome</keyword>
<gene>
    <name evidence="1" type="ORF">NLI96_g10658</name>
</gene>
<dbReference type="AlphaFoldDB" id="A0AAD5UT65"/>
<dbReference type="EMBL" id="JANAWD010000625">
    <property type="protein sequence ID" value="KAJ3477156.1"/>
    <property type="molecule type" value="Genomic_DNA"/>
</dbReference>
<sequence>MPTAPVDEAGTVLYYEDSGPPSGGGAYTTLIIIHGAYFNLRAFYPLLPYAECNNLRIVLLNQRDYRNSTPLSDSDLALLHSQDKKAQESFVLGRVLELAAFLKWFVEEEAIPQLSENGSGGLSIVMWSSGNFVGVAFLGVADMIPPSSREVLNRYIHPPDLISGCPALVEEECWTIANDTSLSPAQKLEVFPRWNSSYFTHAAETTSTYTIDDLKDIPSREEFVRGLNSTADNEPTPTLTRIPFEVLEEMTDSEIFSSSQMHILSIHPDIYLECMQTGLFDTEFAKRTFPRVKVEIRKMGLERRESKIWIPGTRQVSIRVAKGWNHHAHCDFPLDVARLFSDIA</sequence>